<proteinExistence type="predicted"/>
<organism evidence="2">
    <name type="scientific">mine drainage metagenome</name>
    <dbReference type="NCBI Taxonomy" id="410659"/>
    <lineage>
        <taxon>unclassified sequences</taxon>
        <taxon>metagenomes</taxon>
        <taxon>ecological metagenomes</taxon>
    </lineage>
</organism>
<dbReference type="AlphaFoldDB" id="A0A1J5QXW8"/>
<gene>
    <name evidence="2" type="ORF">GALL_334980</name>
</gene>
<protein>
    <submittedName>
        <fullName evidence="2">Uncharacterized protein</fullName>
    </submittedName>
</protein>
<comment type="caution">
    <text evidence="2">The sequence shown here is derived from an EMBL/GenBank/DDBJ whole genome shotgun (WGS) entry which is preliminary data.</text>
</comment>
<name>A0A1J5QXW8_9ZZZZ</name>
<dbReference type="EMBL" id="MLJW01000599">
    <property type="protein sequence ID" value="OIQ84687.1"/>
    <property type="molecule type" value="Genomic_DNA"/>
</dbReference>
<evidence type="ECO:0000256" key="1">
    <source>
        <dbReference type="SAM" id="MobiDB-lite"/>
    </source>
</evidence>
<feature type="region of interest" description="Disordered" evidence="1">
    <location>
        <begin position="1"/>
        <end position="42"/>
    </location>
</feature>
<accession>A0A1J5QXW8</accession>
<sequence>MKEPEESDTCDRNNACSRQDPRQVPRIHDQGNRNHAEQIGDSHLGEHCGQLFTVGLSFAS</sequence>
<feature type="compositionally biased region" description="Basic and acidic residues" evidence="1">
    <location>
        <begin position="19"/>
        <end position="42"/>
    </location>
</feature>
<reference evidence="2" key="1">
    <citation type="submission" date="2016-10" db="EMBL/GenBank/DDBJ databases">
        <title>Sequence of Gallionella enrichment culture.</title>
        <authorList>
            <person name="Poehlein A."/>
            <person name="Muehling M."/>
            <person name="Daniel R."/>
        </authorList>
    </citation>
    <scope>NUCLEOTIDE SEQUENCE</scope>
</reference>
<evidence type="ECO:0000313" key="2">
    <source>
        <dbReference type="EMBL" id="OIQ84687.1"/>
    </source>
</evidence>